<sequence>MPNPLSKGWKYLTASLDRAIDENADPKVQLQQAADEAKRQHKSIVDHAAALLGDRRQWELKLHRLQEQQQKLEQQARAAINAGDNEVAEAYATQLVTVEQQLEDAKTMHGQAVSAAEKAQQMAKESELRLRDQMAQLDQLRAQADQAAMQQASVKAMGSMDEVLGRDPDANVPTLDSVREKIERRYATALGAQELAESSSATSRMEEIMSGASDMRASARLEEIRAQLATETTGELEAGKGERVVDDAEIEEDGGGQEAPEPDEAEVSEEMEEVADSEEAPEQPNPTPVYTEVKRDLGADVHAPLDEKPGSER</sequence>
<gene>
    <name evidence="4" type="ORF">FRX94_10440</name>
</gene>
<feature type="coiled-coil region" evidence="2">
    <location>
        <begin position="48"/>
        <end position="150"/>
    </location>
</feature>
<dbReference type="RefSeq" id="WP_146325278.1">
    <property type="nucleotide sequence ID" value="NZ_BAABLR010000067.1"/>
</dbReference>
<feature type="compositionally biased region" description="Basic and acidic residues" evidence="3">
    <location>
        <begin position="237"/>
        <end position="246"/>
    </location>
</feature>
<comment type="caution">
    <text evidence="4">The sequence shown here is derived from an EMBL/GenBank/DDBJ whole genome shotgun (WGS) entry which is preliminary data.</text>
</comment>
<dbReference type="InterPro" id="IPR007157">
    <property type="entry name" value="PspA_VIPP1"/>
</dbReference>
<proteinExistence type="inferred from homology"/>
<feature type="compositionally biased region" description="Basic and acidic residues" evidence="3">
    <location>
        <begin position="292"/>
        <end position="313"/>
    </location>
</feature>
<dbReference type="OrthoDB" id="3542619at2"/>
<accession>A0A5C5UAB2</accession>
<reference evidence="4 5" key="1">
    <citation type="submission" date="2019-08" db="EMBL/GenBank/DDBJ databases">
        <authorList>
            <person name="Lei W."/>
        </authorList>
    </citation>
    <scope>NUCLEOTIDE SEQUENCE [LARGE SCALE GENOMIC DNA]</scope>
    <source>
        <strain evidence="4 5">CCUG 58627</strain>
    </source>
</reference>
<dbReference type="Pfam" id="PF04012">
    <property type="entry name" value="PspA_IM30"/>
    <property type="match status" value="1"/>
</dbReference>
<evidence type="ECO:0000256" key="2">
    <source>
        <dbReference type="SAM" id="Coils"/>
    </source>
</evidence>
<feature type="compositionally biased region" description="Acidic residues" evidence="3">
    <location>
        <begin position="247"/>
        <end position="281"/>
    </location>
</feature>
<dbReference type="AlphaFoldDB" id="A0A5C5UAB2"/>
<evidence type="ECO:0000313" key="5">
    <source>
        <dbReference type="Proteomes" id="UP000320791"/>
    </source>
</evidence>
<name>A0A5C5UAB2_9CORY</name>
<dbReference type="EMBL" id="VOHM01000025">
    <property type="protein sequence ID" value="TWT22899.1"/>
    <property type="molecule type" value="Genomic_DNA"/>
</dbReference>
<evidence type="ECO:0000256" key="3">
    <source>
        <dbReference type="SAM" id="MobiDB-lite"/>
    </source>
</evidence>
<keyword evidence="5" id="KW-1185">Reference proteome</keyword>
<evidence type="ECO:0000256" key="1">
    <source>
        <dbReference type="ARBA" id="ARBA00043985"/>
    </source>
</evidence>
<protein>
    <submittedName>
        <fullName evidence="4">PspA/IM30 family protein</fullName>
    </submittedName>
</protein>
<dbReference type="Proteomes" id="UP000320791">
    <property type="component" value="Unassembled WGS sequence"/>
</dbReference>
<keyword evidence="2" id="KW-0175">Coiled coil</keyword>
<evidence type="ECO:0000313" key="4">
    <source>
        <dbReference type="EMBL" id="TWT22899.1"/>
    </source>
</evidence>
<organism evidence="4 5">
    <name type="scientific">Corynebacterium canis</name>
    <dbReference type="NCBI Taxonomy" id="679663"/>
    <lineage>
        <taxon>Bacteria</taxon>
        <taxon>Bacillati</taxon>
        <taxon>Actinomycetota</taxon>
        <taxon>Actinomycetes</taxon>
        <taxon>Mycobacteriales</taxon>
        <taxon>Corynebacteriaceae</taxon>
        <taxon>Corynebacterium</taxon>
    </lineage>
</organism>
<feature type="region of interest" description="Disordered" evidence="3">
    <location>
        <begin position="229"/>
        <end position="313"/>
    </location>
</feature>
<comment type="similarity">
    <text evidence="1">Belongs to the PspA/Vipp/IM30 family.</text>
</comment>